<dbReference type="SUPFAM" id="SSF51658">
    <property type="entry name" value="Xylose isomerase-like"/>
    <property type="match status" value="1"/>
</dbReference>
<gene>
    <name evidence="1" type="ordered locus">Tlet_1752</name>
</gene>
<dbReference type="OrthoDB" id="37067at2"/>
<dbReference type="EMBL" id="CP000812">
    <property type="protein sequence ID" value="ABV34306.1"/>
    <property type="molecule type" value="Genomic_DNA"/>
</dbReference>
<dbReference type="eggNOG" id="COG1082">
    <property type="taxonomic scope" value="Bacteria"/>
</dbReference>
<dbReference type="KEGG" id="tle:Tlet_1752"/>
<reference evidence="1 2" key="1">
    <citation type="submission" date="2007-08" db="EMBL/GenBank/DDBJ databases">
        <title>Complete sequence of Thermotoga lettingae TMO.</title>
        <authorList>
            <consortium name="US DOE Joint Genome Institute"/>
            <person name="Copeland A."/>
            <person name="Lucas S."/>
            <person name="Lapidus A."/>
            <person name="Barry K."/>
            <person name="Glavina del Rio T."/>
            <person name="Dalin E."/>
            <person name="Tice H."/>
            <person name="Pitluck S."/>
            <person name="Foster B."/>
            <person name="Bruce D."/>
            <person name="Schmutz J."/>
            <person name="Larimer F."/>
            <person name="Land M."/>
            <person name="Hauser L."/>
            <person name="Kyrpides N."/>
            <person name="Mikhailova N."/>
            <person name="Nelson K."/>
            <person name="Gogarten J.P."/>
            <person name="Noll K."/>
            <person name="Richardson P."/>
        </authorList>
    </citation>
    <scope>NUCLEOTIDE SEQUENCE [LARGE SCALE GENOMIC DNA]</scope>
    <source>
        <strain evidence="2">ATCC BAA-301 / DSM 14385 / NBRC 107922 / TMO</strain>
    </source>
</reference>
<keyword evidence="2" id="KW-1185">Reference proteome</keyword>
<dbReference type="STRING" id="416591.Tlet_1752"/>
<dbReference type="AlphaFoldDB" id="A8F822"/>
<keyword evidence="1" id="KW-0413">Isomerase</keyword>
<organism evidence="1 2">
    <name type="scientific">Pseudothermotoga lettingae (strain ATCC BAA-301 / DSM 14385 / NBRC 107922 / TMO)</name>
    <name type="common">Thermotoga lettingae</name>
    <dbReference type="NCBI Taxonomy" id="416591"/>
    <lineage>
        <taxon>Bacteria</taxon>
        <taxon>Thermotogati</taxon>
        <taxon>Thermotogota</taxon>
        <taxon>Thermotogae</taxon>
        <taxon>Thermotogales</taxon>
        <taxon>Thermotogaceae</taxon>
        <taxon>Pseudothermotoga</taxon>
    </lineage>
</organism>
<reference evidence="1 2" key="2">
    <citation type="journal article" date="2009" name="Proc. Natl. Acad. Sci. U.S.A.">
        <title>On the chimeric nature, thermophilic origin, and phylogenetic placement of the Thermotogales.</title>
        <authorList>
            <person name="Zhaxybayeva O."/>
            <person name="Swithers K.S."/>
            <person name="Lapierre P."/>
            <person name="Fournier G.P."/>
            <person name="Bickhart D.M."/>
            <person name="DeBoy R.T."/>
            <person name="Nelson K.E."/>
            <person name="Nesbo C.L."/>
            <person name="Doolittle W.F."/>
            <person name="Gogarten J.P."/>
            <person name="Noll K.M."/>
        </authorList>
    </citation>
    <scope>NUCLEOTIDE SEQUENCE [LARGE SCALE GENOMIC DNA]</scope>
    <source>
        <strain evidence="2">ATCC BAA-301 / DSM 14385 / NBRC 107922 / TMO</strain>
    </source>
</reference>
<evidence type="ECO:0000313" key="1">
    <source>
        <dbReference type="EMBL" id="ABV34306.1"/>
    </source>
</evidence>
<dbReference type="GO" id="GO:0016853">
    <property type="term" value="F:isomerase activity"/>
    <property type="evidence" value="ECO:0007669"/>
    <property type="project" value="UniProtKB-KW"/>
</dbReference>
<protein>
    <submittedName>
        <fullName evidence="1">Xylose isomerase domain protein TIM barrel</fullName>
    </submittedName>
</protein>
<sequence length="247" mass="29051">MRKGVSTSIIRSNPHLLTTLPDADLYELGFFKQEDLGTILSFFKNKKFGVHAPFIYRYVYHPAPTSLNIKERSDTFSINRKCAELSKKIGAEYMVVHFPNAFQKESWLPIYREVESEFCNLSTLIPIRIENIYGNDHFHEAKDYKFFLENTNSTMCVDIGHLLIDSELYGFSPVNFVELLSDKISEFHIYYADLETYKMCHHAPWGNSKRFREILNFIKDMNVDFVIEPTTECKNGLERLLKYWREL</sequence>
<dbReference type="RefSeq" id="WP_012003782.1">
    <property type="nucleotide sequence ID" value="NC_009828.1"/>
</dbReference>
<dbReference type="InterPro" id="IPR036237">
    <property type="entry name" value="Xyl_isomerase-like_sf"/>
</dbReference>
<name>A8F822_PSELT</name>
<dbReference type="HOGENOM" id="CLU_1151359_0_0_0"/>
<proteinExistence type="predicted"/>
<dbReference type="Gene3D" id="3.20.20.150">
    <property type="entry name" value="Divalent-metal-dependent TIM barrel enzymes"/>
    <property type="match status" value="1"/>
</dbReference>
<dbReference type="Proteomes" id="UP000002016">
    <property type="component" value="Chromosome"/>
</dbReference>
<accession>A8F822</accession>
<evidence type="ECO:0000313" key="2">
    <source>
        <dbReference type="Proteomes" id="UP000002016"/>
    </source>
</evidence>